<dbReference type="CDD" id="cd13412">
    <property type="entry name" value="TNFRSF11B_teleost"/>
    <property type="match status" value="1"/>
</dbReference>
<sequence length="290" mass="32232">MLSLTVLILLHGVTSASEPAPTYSHQDPFTGQTLMCDRCPPGTHLAAHCTATTPTKCSPCRSDHFTELWNYLSRCLYCNNICTQNQEVDIECSSVNNRVCRCKPGFHMIDDFCIRHSECGAGYGVQSKGTPQTDTVCEKCSMGYFSNSSSELDSCVQHQNCTGGQLAILRGSSVHDTVCGTCENFAKGGETLRTFLSAFFSANRMRRRDLKRFVHRIIQKADEDSVEVPLTKQRGPLLDHIRTWLAQAQVHQLKELPKALKDADLSFMADRLDKKLSEISQQNPACSLTT</sequence>
<dbReference type="GO" id="GO:0006915">
    <property type="term" value="P:apoptotic process"/>
    <property type="evidence" value="ECO:0007669"/>
    <property type="project" value="UniProtKB-KW"/>
</dbReference>
<feature type="signal peptide" evidence="9">
    <location>
        <begin position="1"/>
        <end position="16"/>
    </location>
</feature>
<keyword evidence="7" id="KW-0325">Glycoprotein</keyword>
<comment type="subcellular location">
    <subcellularLocation>
        <location evidence="1">Secreted</location>
    </subcellularLocation>
</comment>
<evidence type="ECO:0000256" key="7">
    <source>
        <dbReference type="ARBA" id="ARBA00023180"/>
    </source>
</evidence>
<evidence type="ECO:0000313" key="12">
    <source>
        <dbReference type="Proteomes" id="UP000264800"/>
    </source>
</evidence>
<dbReference type="CDD" id="cd00185">
    <property type="entry name" value="TNFRSF"/>
    <property type="match status" value="1"/>
</dbReference>
<dbReference type="KEGG" id="kmr:108232265"/>
<feature type="chain" id="PRO_5018534672" evidence="9">
    <location>
        <begin position="17"/>
        <end position="290"/>
    </location>
</feature>
<dbReference type="InterPro" id="IPR048522">
    <property type="entry name" value="Death_3_fish"/>
</dbReference>
<evidence type="ECO:0000256" key="1">
    <source>
        <dbReference type="ARBA" id="ARBA00004613"/>
    </source>
</evidence>
<evidence type="ECO:0000256" key="2">
    <source>
        <dbReference type="ARBA" id="ARBA00022525"/>
    </source>
</evidence>
<dbReference type="PANTHER" id="PTHR23097">
    <property type="entry name" value="TUMOR NECROSIS FACTOR RECEPTOR SUPERFAMILY MEMBER"/>
    <property type="match status" value="1"/>
</dbReference>
<proteinExistence type="predicted"/>
<evidence type="ECO:0000256" key="4">
    <source>
        <dbReference type="ARBA" id="ARBA00022729"/>
    </source>
</evidence>
<name>A0A3Q3B8E9_KRYMA</name>
<dbReference type="OrthoDB" id="9990004at2759"/>
<comment type="caution">
    <text evidence="8">Lacks conserved residue(s) required for the propagation of feature annotation.</text>
</comment>
<reference evidence="11" key="1">
    <citation type="submission" date="2025-08" db="UniProtKB">
        <authorList>
            <consortium name="Ensembl"/>
        </authorList>
    </citation>
    <scope>IDENTIFICATION</scope>
</reference>
<dbReference type="SUPFAM" id="SSF57586">
    <property type="entry name" value="TNF receptor-like"/>
    <property type="match status" value="2"/>
</dbReference>
<dbReference type="Gene3D" id="2.10.50.10">
    <property type="entry name" value="Tumor Necrosis Factor Receptor, subunit A, domain 2"/>
    <property type="match status" value="3"/>
</dbReference>
<dbReference type="InterPro" id="IPR034043">
    <property type="entry name" value="TNFRSF11B_N_teleost"/>
</dbReference>
<feature type="repeat" description="TNFR-Cys" evidence="8">
    <location>
        <begin position="59"/>
        <end position="100"/>
    </location>
</feature>
<dbReference type="InterPro" id="IPR052459">
    <property type="entry name" value="TNFRSF_decoy_receptor"/>
</dbReference>
<evidence type="ECO:0000256" key="5">
    <source>
        <dbReference type="ARBA" id="ARBA00022737"/>
    </source>
</evidence>
<dbReference type="GO" id="GO:0005576">
    <property type="term" value="C:extracellular region"/>
    <property type="evidence" value="ECO:0007669"/>
    <property type="project" value="UniProtKB-SubCell"/>
</dbReference>
<keyword evidence="3" id="KW-0053">Apoptosis</keyword>
<keyword evidence="12" id="KW-1185">Reference proteome</keyword>
<reference evidence="11" key="2">
    <citation type="submission" date="2025-09" db="UniProtKB">
        <authorList>
            <consortium name="Ensembl"/>
        </authorList>
    </citation>
    <scope>IDENTIFICATION</scope>
</reference>
<keyword evidence="2" id="KW-0964">Secreted</keyword>
<feature type="disulfide bond" evidence="8">
    <location>
        <begin position="60"/>
        <end position="75"/>
    </location>
</feature>
<dbReference type="OMA" id="CAPCSAN"/>
<evidence type="ECO:0000256" key="3">
    <source>
        <dbReference type="ARBA" id="ARBA00022703"/>
    </source>
</evidence>
<evidence type="ECO:0000256" key="8">
    <source>
        <dbReference type="PROSITE-ProRule" id="PRU00206"/>
    </source>
</evidence>
<dbReference type="PROSITE" id="PS50050">
    <property type="entry name" value="TNFR_NGFR_2"/>
    <property type="match status" value="1"/>
</dbReference>
<protein>
    <submittedName>
        <fullName evidence="11">Tumor necrosis factor receptor superfamily member 6B-like</fullName>
    </submittedName>
</protein>
<feature type="disulfide bond" evidence="8">
    <location>
        <begin position="82"/>
        <end position="100"/>
    </location>
</feature>
<keyword evidence="6 8" id="KW-1015">Disulfide bond</keyword>
<accession>A0A3Q3B8E9</accession>
<dbReference type="Pfam" id="PF00020">
    <property type="entry name" value="TNFR_c6"/>
    <property type="match status" value="4"/>
</dbReference>
<evidence type="ECO:0000313" key="11">
    <source>
        <dbReference type="Ensembl" id="ENSKMAP00000025913.1"/>
    </source>
</evidence>
<dbReference type="Ensembl" id="ENSKMAT00000026239.1">
    <property type="protein sequence ID" value="ENSKMAP00000025913.1"/>
    <property type="gene ID" value="ENSKMAG00000019202.1"/>
</dbReference>
<organism evidence="11 12">
    <name type="scientific">Kryptolebias marmoratus</name>
    <name type="common">Mangrove killifish</name>
    <name type="synonym">Rivulus marmoratus</name>
    <dbReference type="NCBI Taxonomy" id="37003"/>
    <lineage>
        <taxon>Eukaryota</taxon>
        <taxon>Metazoa</taxon>
        <taxon>Chordata</taxon>
        <taxon>Craniata</taxon>
        <taxon>Vertebrata</taxon>
        <taxon>Euteleostomi</taxon>
        <taxon>Actinopterygii</taxon>
        <taxon>Neopterygii</taxon>
        <taxon>Teleostei</taxon>
        <taxon>Neoteleostei</taxon>
        <taxon>Acanthomorphata</taxon>
        <taxon>Ovalentaria</taxon>
        <taxon>Atherinomorphae</taxon>
        <taxon>Cyprinodontiformes</taxon>
        <taxon>Rivulidae</taxon>
        <taxon>Kryptolebias</taxon>
    </lineage>
</organism>
<dbReference type="SMART" id="SM00208">
    <property type="entry name" value="TNFR"/>
    <property type="match status" value="4"/>
</dbReference>
<feature type="domain" description="TNFR-Cys" evidence="10">
    <location>
        <begin position="59"/>
        <end position="100"/>
    </location>
</feature>
<dbReference type="RefSeq" id="XP_017265396.1">
    <property type="nucleotide sequence ID" value="XM_017409907.3"/>
</dbReference>
<evidence type="ECO:0000259" key="10">
    <source>
        <dbReference type="PROSITE" id="PS50050"/>
    </source>
</evidence>
<evidence type="ECO:0000256" key="9">
    <source>
        <dbReference type="SAM" id="SignalP"/>
    </source>
</evidence>
<dbReference type="AlphaFoldDB" id="A0A3Q3B8E9"/>
<keyword evidence="5" id="KW-0677">Repeat</keyword>
<dbReference type="Proteomes" id="UP000264800">
    <property type="component" value="Unplaced"/>
</dbReference>
<dbReference type="Pfam" id="PF21733">
    <property type="entry name" value="Death_3"/>
    <property type="match status" value="1"/>
</dbReference>
<dbReference type="PANTHER" id="PTHR23097:SF90">
    <property type="entry name" value="TUMOR NECROSIS FACTOR RECEPTOR SUPERFAMILY MEMBER 11B"/>
    <property type="match status" value="1"/>
</dbReference>
<dbReference type="GeneTree" id="ENSGT00940000155167"/>
<dbReference type="STRING" id="37003.ENSKMAP00000025913"/>
<dbReference type="GeneID" id="108232265"/>
<evidence type="ECO:0000256" key="6">
    <source>
        <dbReference type="ARBA" id="ARBA00023157"/>
    </source>
</evidence>
<dbReference type="InterPro" id="IPR001368">
    <property type="entry name" value="TNFR/NGFR_Cys_rich_reg"/>
</dbReference>
<keyword evidence="4 9" id="KW-0732">Signal</keyword>